<organism evidence="2 3">
    <name type="scientific">Glonium stellatum</name>
    <dbReference type="NCBI Taxonomy" id="574774"/>
    <lineage>
        <taxon>Eukaryota</taxon>
        <taxon>Fungi</taxon>
        <taxon>Dikarya</taxon>
        <taxon>Ascomycota</taxon>
        <taxon>Pezizomycotina</taxon>
        <taxon>Dothideomycetes</taxon>
        <taxon>Pleosporomycetidae</taxon>
        <taxon>Gloniales</taxon>
        <taxon>Gloniaceae</taxon>
        <taxon>Glonium</taxon>
    </lineage>
</organism>
<reference evidence="2 3" key="1">
    <citation type="journal article" date="2016" name="Nat. Commun.">
        <title>Ectomycorrhizal ecology is imprinted in the genome of the dominant symbiotic fungus Cenococcum geophilum.</title>
        <authorList>
            <consortium name="DOE Joint Genome Institute"/>
            <person name="Peter M."/>
            <person name="Kohler A."/>
            <person name="Ohm R.A."/>
            <person name="Kuo A."/>
            <person name="Krutzmann J."/>
            <person name="Morin E."/>
            <person name="Arend M."/>
            <person name="Barry K.W."/>
            <person name="Binder M."/>
            <person name="Choi C."/>
            <person name="Clum A."/>
            <person name="Copeland A."/>
            <person name="Grisel N."/>
            <person name="Haridas S."/>
            <person name="Kipfer T."/>
            <person name="LaButti K."/>
            <person name="Lindquist E."/>
            <person name="Lipzen A."/>
            <person name="Maire R."/>
            <person name="Meier B."/>
            <person name="Mihaltcheva S."/>
            <person name="Molinier V."/>
            <person name="Murat C."/>
            <person name="Poggeler S."/>
            <person name="Quandt C.A."/>
            <person name="Sperisen C."/>
            <person name="Tritt A."/>
            <person name="Tisserant E."/>
            <person name="Crous P.W."/>
            <person name="Henrissat B."/>
            <person name="Nehls U."/>
            <person name="Egli S."/>
            <person name="Spatafora J.W."/>
            <person name="Grigoriev I.V."/>
            <person name="Martin F.M."/>
        </authorList>
    </citation>
    <scope>NUCLEOTIDE SEQUENCE [LARGE SCALE GENOMIC DNA]</scope>
    <source>
        <strain evidence="2 3">CBS 207.34</strain>
    </source>
</reference>
<evidence type="ECO:0000313" key="2">
    <source>
        <dbReference type="EMBL" id="OCL06697.1"/>
    </source>
</evidence>
<dbReference type="SUPFAM" id="SSF48403">
    <property type="entry name" value="Ankyrin repeat"/>
    <property type="match status" value="1"/>
</dbReference>
<dbReference type="OrthoDB" id="4772757at2759"/>
<feature type="non-terminal residue" evidence="2">
    <location>
        <position position="71"/>
    </location>
</feature>
<dbReference type="Pfam" id="PF12796">
    <property type="entry name" value="Ank_2"/>
    <property type="match status" value="1"/>
</dbReference>
<sequence length="71" mass="7598">YSTPLQAASAGGHDQTVQQLLAAGAEVNTLGEYYDHWRYGTALQLALARGHDQIDQQLLTARADINTQGGS</sequence>
<dbReference type="AlphaFoldDB" id="A0A8E2EXG5"/>
<dbReference type="EMBL" id="KV750000">
    <property type="protein sequence ID" value="OCL06697.1"/>
    <property type="molecule type" value="Genomic_DNA"/>
</dbReference>
<dbReference type="PROSITE" id="PS50297">
    <property type="entry name" value="ANK_REP_REGION"/>
    <property type="match status" value="1"/>
</dbReference>
<keyword evidence="1" id="KW-0040">ANK repeat</keyword>
<dbReference type="InterPro" id="IPR002110">
    <property type="entry name" value="Ankyrin_rpt"/>
</dbReference>
<dbReference type="InterPro" id="IPR036770">
    <property type="entry name" value="Ankyrin_rpt-contain_sf"/>
</dbReference>
<evidence type="ECO:0000313" key="3">
    <source>
        <dbReference type="Proteomes" id="UP000250140"/>
    </source>
</evidence>
<gene>
    <name evidence="2" type="ORF">AOQ84DRAFT_254230</name>
</gene>
<proteinExistence type="predicted"/>
<dbReference type="Gene3D" id="1.25.40.20">
    <property type="entry name" value="Ankyrin repeat-containing domain"/>
    <property type="match status" value="1"/>
</dbReference>
<keyword evidence="3" id="KW-1185">Reference proteome</keyword>
<dbReference type="Proteomes" id="UP000250140">
    <property type="component" value="Unassembled WGS sequence"/>
</dbReference>
<evidence type="ECO:0000256" key="1">
    <source>
        <dbReference type="PROSITE-ProRule" id="PRU00023"/>
    </source>
</evidence>
<feature type="repeat" description="ANK" evidence="1">
    <location>
        <begin position="1"/>
        <end position="32"/>
    </location>
</feature>
<accession>A0A8E2EXG5</accession>
<protein>
    <recommendedName>
        <fullName evidence="4">Ankyrin repeat domain-containing protein</fullName>
    </recommendedName>
</protein>
<name>A0A8E2EXG5_9PEZI</name>
<dbReference type="PROSITE" id="PS50088">
    <property type="entry name" value="ANK_REPEAT"/>
    <property type="match status" value="1"/>
</dbReference>
<feature type="non-terminal residue" evidence="2">
    <location>
        <position position="1"/>
    </location>
</feature>
<evidence type="ECO:0008006" key="4">
    <source>
        <dbReference type="Google" id="ProtNLM"/>
    </source>
</evidence>